<keyword evidence="2" id="KW-1185">Reference proteome</keyword>
<evidence type="ECO:0000313" key="1">
    <source>
        <dbReference type="EMBL" id="CAG8493282.1"/>
    </source>
</evidence>
<comment type="caution">
    <text evidence="1">The sequence shown here is derived from an EMBL/GenBank/DDBJ whole genome shotgun (WGS) entry which is preliminary data.</text>
</comment>
<organism evidence="1 2">
    <name type="scientific">Ambispora gerdemannii</name>
    <dbReference type="NCBI Taxonomy" id="144530"/>
    <lineage>
        <taxon>Eukaryota</taxon>
        <taxon>Fungi</taxon>
        <taxon>Fungi incertae sedis</taxon>
        <taxon>Mucoromycota</taxon>
        <taxon>Glomeromycotina</taxon>
        <taxon>Glomeromycetes</taxon>
        <taxon>Archaeosporales</taxon>
        <taxon>Ambisporaceae</taxon>
        <taxon>Ambispora</taxon>
    </lineage>
</organism>
<name>A0A9N8WP28_9GLOM</name>
<reference evidence="1" key="1">
    <citation type="submission" date="2021-06" db="EMBL/GenBank/DDBJ databases">
        <authorList>
            <person name="Kallberg Y."/>
            <person name="Tangrot J."/>
            <person name="Rosling A."/>
        </authorList>
    </citation>
    <scope>NUCLEOTIDE SEQUENCE</scope>
    <source>
        <strain evidence="1">MT106</strain>
    </source>
</reference>
<dbReference type="Proteomes" id="UP000789831">
    <property type="component" value="Unassembled WGS sequence"/>
</dbReference>
<proteinExistence type="predicted"/>
<gene>
    <name evidence="1" type="ORF">AGERDE_LOCUS3865</name>
</gene>
<accession>A0A9N8WP28</accession>
<evidence type="ECO:0000313" key="2">
    <source>
        <dbReference type="Proteomes" id="UP000789831"/>
    </source>
</evidence>
<sequence length="168" mass="19107">MRGSPLFDHSEETVQASIGSLEECQEAIELKGAKTLREVIDLLQKTIHKFVLSAFIPKLLDEPHNMLITFPRDALTPDLELPRSVPMKDQDEIKGALNQINPTTGYAILLRYGNQIAECLNRLDRHLELRIEGIENENPGIKVIYDGELDSEKIKKIWEIFTLIETTV</sequence>
<dbReference type="AlphaFoldDB" id="A0A9N8WP28"/>
<protein>
    <submittedName>
        <fullName evidence="1">4487_t:CDS:1</fullName>
    </submittedName>
</protein>
<dbReference type="EMBL" id="CAJVPL010000408">
    <property type="protein sequence ID" value="CAG8493282.1"/>
    <property type="molecule type" value="Genomic_DNA"/>
</dbReference>
<dbReference type="OrthoDB" id="10431691at2759"/>